<sequence>MNTQDVPRFQQLIDEQRACQVSNESSAAQTFNMSHNESSSMGSDREMKIRMAQEARAVIEFEEDPHRAALEDNPTEARVGIKTWVAIFSMALSFGPPVGLAFLAVASIIVQITAELGGQDQLAWVVGSWSLSTACSFSLAGPLSDVFGRRILVLGGQCAVAVGCIAATAAQNISTLIAAETVIGLGTGFVFVSYAGVPEMLPNKWRSLGLGILESGIAVPWGILSVLLGNALYKYASWRWIFGIGIIIELIALLGTWFSYHPTPRPRGDFDKTRTQQLQDVDWVGLALFTSGLAVALIGLTWGGTPAYPWNSAGAIAPIVVGLVVLALGFAYDFKIAARPMFPLKLFVMFRRYSVLLVVLFVSGMNFHAMSALLPQGFLYMFTTDGIQIGTLSLPNTLMIGFTGVLAPLIAHKVGHIKWQLVIGMAFQAVFIGASAGTVYPNHKFAYAFVPAIGVPMFVWVTILSYAIASLHVPHSNLGVAMGLLGTFRSGGGAVGNALFNTIFQEKFREFAGEEVTNAAVSNGLNPADLGLIIPAAIQYNMGNPRALLNVPGITPEIQEALRVAVRAGAGHAFKIVFYVTIPFSVVALLCSLFVEDPTAYMTNHIQSAMDHDQAAPRRGKRATSLEEGQAIEFETRTVHVEPAGKN</sequence>
<feature type="transmembrane region" description="Helical" evidence="7">
    <location>
        <begin position="353"/>
        <end position="374"/>
    </location>
</feature>
<evidence type="ECO:0000256" key="5">
    <source>
        <dbReference type="ARBA" id="ARBA00023136"/>
    </source>
</evidence>
<comment type="subcellular location">
    <subcellularLocation>
        <location evidence="1">Membrane</location>
        <topology evidence="1">Multi-pass membrane protein</topology>
    </subcellularLocation>
</comment>
<dbReference type="Gene3D" id="1.20.1250.20">
    <property type="entry name" value="MFS general substrate transporter like domains"/>
    <property type="match status" value="1"/>
</dbReference>
<dbReference type="InterPro" id="IPR020846">
    <property type="entry name" value="MFS_dom"/>
</dbReference>
<dbReference type="SUPFAM" id="SSF103473">
    <property type="entry name" value="MFS general substrate transporter"/>
    <property type="match status" value="1"/>
</dbReference>
<feature type="transmembrane region" description="Helical" evidence="7">
    <location>
        <begin position="308"/>
        <end position="332"/>
    </location>
</feature>
<dbReference type="RefSeq" id="XP_062776459.1">
    <property type="nucleotide sequence ID" value="XM_062920408.1"/>
</dbReference>
<dbReference type="InterPro" id="IPR036259">
    <property type="entry name" value="MFS_trans_sf"/>
</dbReference>
<dbReference type="AlphaFoldDB" id="A0AAX4I7G0"/>
<evidence type="ECO:0000256" key="3">
    <source>
        <dbReference type="ARBA" id="ARBA00022692"/>
    </source>
</evidence>
<evidence type="ECO:0000259" key="8">
    <source>
        <dbReference type="PROSITE" id="PS50850"/>
    </source>
</evidence>
<evidence type="ECO:0000256" key="4">
    <source>
        <dbReference type="ARBA" id="ARBA00022989"/>
    </source>
</evidence>
<accession>A0AAX4I7G0</accession>
<protein>
    <submittedName>
        <fullName evidence="9">Sugar transporter, major facilitator transporter Str1/Tri12, MFS transporter superfamily</fullName>
    </submittedName>
</protein>
<keyword evidence="10" id="KW-1185">Reference proteome</keyword>
<dbReference type="EMBL" id="CP137307">
    <property type="protein sequence ID" value="WQF79235.1"/>
    <property type="molecule type" value="Genomic_DNA"/>
</dbReference>
<dbReference type="GeneID" id="87940752"/>
<feature type="transmembrane region" description="Helical" evidence="7">
    <location>
        <begin position="84"/>
        <end position="110"/>
    </location>
</feature>
<dbReference type="InterPro" id="IPR005829">
    <property type="entry name" value="Sugar_transporter_CS"/>
</dbReference>
<keyword evidence="2" id="KW-0813">Transport</keyword>
<evidence type="ECO:0000256" key="1">
    <source>
        <dbReference type="ARBA" id="ARBA00004141"/>
    </source>
</evidence>
<dbReference type="Proteomes" id="UP001322277">
    <property type="component" value="Chromosome 3"/>
</dbReference>
<dbReference type="PROSITE" id="PS50850">
    <property type="entry name" value="MFS"/>
    <property type="match status" value="1"/>
</dbReference>
<feature type="transmembrane region" description="Helical" evidence="7">
    <location>
        <begin position="122"/>
        <end position="139"/>
    </location>
</feature>
<reference evidence="10" key="1">
    <citation type="journal article" date="2023" name="bioRxiv">
        <title>Complete genome of the Medicago anthracnose fungus, Colletotrichum destructivum, reveals a mini-chromosome-like region within a core chromosome.</title>
        <authorList>
            <person name="Lapalu N."/>
            <person name="Simon A."/>
            <person name="Lu A."/>
            <person name="Plaumann P.-L."/>
            <person name="Amselem J."/>
            <person name="Pigne S."/>
            <person name="Auger A."/>
            <person name="Koch C."/>
            <person name="Dallery J.-F."/>
            <person name="O'Connell R.J."/>
        </authorList>
    </citation>
    <scope>NUCLEOTIDE SEQUENCE [LARGE SCALE GENOMIC DNA]</scope>
    <source>
        <strain evidence="10">CBS 520.97</strain>
    </source>
</reference>
<feature type="compositionally biased region" description="Polar residues" evidence="6">
    <location>
        <begin position="24"/>
        <end position="42"/>
    </location>
</feature>
<evidence type="ECO:0000313" key="9">
    <source>
        <dbReference type="EMBL" id="WQF79235.1"/>
    </source>
</evidence>
<dbReference type="Pfam" id="PF06609">
    <property type="entry name" value="TRI12"/>
    <property type="match status" value="1"/>
</dbReference>
<name>A0AAX4I7G0_9PEZI</name>
<evidence type="ECO:0000256" key="6">
    <source>
        <dbReference type="SAM" id="MobiDB-lite"/>
    </source>
</evidence>
<dbReference type="PANTHER" id="PTHR23501">
    <property type="entry name" value="MAJOR FACILITATOR SUPERFAMILY"/>
    <property type="match status" value="1"/>
</dbReference>
<dbReference type="GO" id="GO:0022857">
    <property type="term" value="F:transmembrane transporter activity"/>
    <property type="evidence" value="ECO:0007669"/>
    <property type="project" value="InterPro"/>
</dbReference>
<feature type="transmembrane region" description="Helical" evidence="7">
    <location>
        <begin position="576"/>
        <end position="595"/>
    </location>
</feature>
<feature type="transmembrane region" description="Helical" evidence="7">
    <location>
        <begin position="421"/>
        <end position="440"/>
    </location>
</feature>
<dbReference type="PANTHER" id="PTHR23501:SF195">
    <property type="entry name" value="PEP5"/>
    <property type="match status" value="1"/>
</dbReference>
<evidence type="ECO:0000256" key="2">
    <source>
        <dbReference type="ARBA" id="ARBA00022448"/>
    </source>
</evidence>
<feature type="transmembrane region" description="Helical" evidence="7">
    <location>
        <begin position="176"/>
        <end position="196"/>
    </location>
</feature>
<dbReference type="KEGG" id="cdet:87940752"/>
<gene>
    <name evidence="9" type="ORF">CDEST_04249</name>
</gene>
<dbReference type="InterPro" id="IPR010573">
    <property type="entry name" value="MFS_Str1/Tri12-like"/>
</dbReference>
<organism evidence="9 10">
    <name type="scientific">Colletotrichum destructivum</name>
    <dbReference type="NCBI Taxonomy" id="34406"/>
    <lineage>
        <taxon>Eukaryota</taxon>
        <taxon>Fungi</taxon>
        <taxon>Dikarya</taxon>
        <taxon>Ascomycota</taxon>
        <taxon>Pezizomycotina</taxon>
        <taxon>Sordariomycetes</taxon>
        <taxon>Hypocreomycetidae</taxon>
        <taxon>Glomerellales</taxon>
        <taxon>Glomerellaceae</taxon>
        <taxon>Colletotrichum</taxon>
        <taxon>Colletotrichum destructivum species complex</taxon>
    </lineage>
</organism>
<keyword evidence="5 7" id="KW-0472">Membrane</keyword>
<feature type="domain" description="Major facilitator superfamily (MFS) profile" evidence="8">
    <location>
        <begin position="85"/>
        <end position="600"/>
    </location>
</feature>
<feature type="transmembrane region" description="Helical" evidence="7">
    <location>
        <begin position="208"/>
        <end position="228"/>
    </location>
</feature>
<feature type="region of interest" description="Disordered" evidence="6">
    <location>
        <begin position="24"/>
        <end position="45"/>
    </location>
</feature>
<proteinExistence type="predicted"/>
<feature type="transmembrane region" description="Helical" evidence="7">
    <location>
        <begin position="281"/>
        <end position="302"/>
    </location>
</feature>
<dbReference type="PROSITE" id="PS00216">
    <property type="entry name" value="SUGAR_TRANSPORT_1"/>
    <property type="match status" value="1"/>
</dbReference>
<keyword evidence="9" id="KW-0762">Sugar transport</keyword>
<feature type="transmembrane region" description="Helical" evidence="7">
    <location>
        <begin position="446"/>
        <end position="469"/>
    </location>
</feature>
<keyword evidence="4 7" id="KW-1133">Transmembrane helix</keyword>
<evidence type="ECO:0000313" key="10">
    <source>
        <dbReference type="Proteomes" id="UP001322277"/>
    </source>
</evidence>
<dbReference type="GO" id="GO:0005886">
    <property type="term" value="C:plasma membrane"/>
    <property type="evidence" value="ECO:0007669"/>
    <property type="project" value="TreeGrafter"/>
</dbReference>
<feature type="transmembrane region" description="Helical" evidence="7">
    <location>
        <begin position="240"/>
        <end position="260"/>
    </location>
</feature>
<feature type="transmembrane region" description="Helical" evidence="7">
    <location>
        <begin position="386"/>
        <end position="409"/>
    </location>
</feature>
<feature type="transmembrane region" description="Helical" evidence="7">
    <location>
        <begin position="151"/>
        <end position="170"/>
    </location>
</feature>
<evidence type="ECO:0000256" key="7">
    <source>
        <dbReference type="SAM" id="Phobius"/>
    </source>
</evidence>
<keyword evidence="3 7" id="KW-0812">Transmembrane</keyword>